<name>A0AAU8J9K7_9CYAN</name>
<gene>
    <name evidence="2" type="ORF">ABWT76_004535</name>
</gene>
<protein>
    <submittedName>
        <fullName evidence="2">Uncharacterized protein</fullName>
    </submittedName>
</protein>
<organism evidence="2">
    <name type="scientific">Planktothricoides raciborskii GIHE-MW2</name>
    <dbReference type="NCBI Taxonomy" id="2792601"/>
    <lineage>
        <taxon>Bacteria</taxon>
        <taxon>Bacillati</taxon>
        <taxon>Cyanobacteriota</taxon>
        <taxon>Cyanophyceae</taxon>
        <taxon>Oscillatoriophycideae</taxon>
        <taxon>Oscillatoriales</taxon>
        <taxon>Oscillatoriaceae</taxon>
        <taxon>Planktothricoides</taxon>
    </lineage>
</organism>
<sequence>MPKRMTRVAGVGAKERHVQSGAECRESGTFRSVREVGEAIPLSTLPTTGL</sequence>
<evidence type="ECO:0000313" key="2">
    <source>
        <dbReference type="EMBL" id="XCM35827.1"/>
    </source>
</evidence>
<feature type="compositionally biased region" description="Basic and acidic residues" evidence="1">
    <location>
        <begin position="13"/>
        <end position="25"/>
    </location>
</feature>
<feature type="region of interest" description="Disordered" evidence="1">
    <location>
        <begin position="1"/>
        <end position="25"/>
    </location>
</feature>
<dbReference type="AlphaFoldDB" id="A0AAU8J9K7"/>
<dbReference type="EMBL" id="CP159837">
    <property type="protein sequence ID" value="XCM35827.1"/>
    <property type="molecule type" value="Genomic_DNA"/>
</dbReference>
<reference evidence="2" key="1">
    <citation type="submission" date="2024-07" db="EMBL/GenBank/DDBJ databases">
        <authorList>
            <person name="Kim Y.J."/>
            <person name="Jeong J.Y."/>
        </authorList>
    </citation>
    <scope>NUCLEOTIDE SEQUENCE</scope>
    <source>
        <strain evidence="2">GIHE-MW2</strain>
    </source>
</reference>
<dbReference type="RefSeq" id="WP_156331685.1">
    <property type="nucleotide sequence ID" value="NZ_CP159837.1"/>
</dbReference>
<proteinExistence type="predicted"/>
<evidence type="ECO:0000256" key="1">
    <source>
        <dbReference type="SAM" id="MobiDB-lite"/>
    </source>
</evidence>
<accession>A0AAU8J9K7</accession>